<evidence type="ECO:0000313" key="3">
    <source>
        <dbReference type="Proteomes" id="UP000327011"/>
    </source>
</evidence>
<reference evidence="2 3" key="1">
    <citation type="submission" date="2019-09" db="EMBL/GenBank/DDBJ databases">
        <title>Screening of Novel Bioactive Compounds from Soil-Associated.</title>
        <authorList>
            <person name="Gong X."/>
        </authorList>
    </citation>
    <scope>NUCLEOTIDE SEQUENCE [LARGE SCALE GENOMIC DNA]</scope>
    <source>
        <strain evidence="2 3">Gxj-6</strain>
    </source>
</reference>
<comment type="caution">
    <text evidence="2">The sequence shown here is derived from an EMBL/GenBank/DDBJ whole genome shotgun (WGS) entry which is preliminary data.</text>
</comment>
<proteinExistence type="predicted"/>
<sequence>MKSILTATFIGGAILAFPTPSQASTDQQVRDCLEYFPSPGRVYVEYRDNYCGGNPVRSKVVIDWGPDSNCITLNKLGDSYTFTYHLGSLNYVAGC</sequence>
<dbReference type="EMBL" id="VYTZ01000009">
    <property type="protein sequence ID" value="KAA9375950.1"/>
    <property type="molecule type" value="Genomic_DNA"/>
</dbReference>
<name>A0A5J5JZN4_9ACTN</name>
<dbReference type="AlphaFoldDB" id="A0A5J5JZN4"/>
<accession>A0A5J5JZN4</accession>
<dbReference type="InterPro" id="IPR036379">
    <property type="entry name" value="A-amylase_inhib_sf"/>
</dbReference>
<keyword evidence="3" id="KW-1185">Reference proteome</keyword>
<evidence type="ECO:0000313" key="2">
    <source>
        <dbReference type="EMBL" id="KAA9375950.1"/>
    </source>
</evidence>
<keyword evidence="1" id="KW-0732">Signal</keyword>
<evidence type="ECO:0000256" key="1">
    <source>
        <dbReference type="SAM" id="SignalP"/>
    </source>
</evidence>
<gene>
    <name evidence="2" type="ORF">F5972_24825</name>
</gene>
<feature type="chain" id="PRO_5023879363" evidence="1">
    <location>
        <begin position="24"/>
        <end position="95"/>
    </location>
</feature>
<dbReference type="GO" id="GO:0015066">
    <property type="term" value="F:alpha-amylase inhibitor activity"/>
    <property type="evidence" value="ECO:0007669"/>
    <property type="project" value="InterPro"/>
</dbReference>
<dbReference type="Proteomes" id="UP000327011">
    <property type="component" value="Unassembled WGS sequence"/>
</dbReference>
<organism evidence="2 3">
    <name type="scientific">Microbispora cellulosiformans</name>
    <dbReference type="NCBI Taxonomy" id="2614688"/>
    <lineage>
        <taxon>Bacteria</taxon>
        <taxon>Bacillati</taxon>
        <taxon>Actinomycetota</taxon>
        <taxon>Actinomycetes</taxon>
        <taxon>Streptosporangiales</taxon>
        <taxon>Streptosporangiaceae</taxon>
        <taxon>Microbispora</taxon>
    </lineage>
</organism>
<dbReference type="Gene3D" id="2.60.40.20">
    <property type="entry name" value="Alpha-amylase inhibitor"/>
    <property type="match status" value="1"/>
</dbReference>
<protein>
    <submittedName>
        <fullName evidence="2">Uncharacterized protein</fullName>
    </submittedName>
</protein>
<feature type="signal peptide" evidence="1">
    <location>
        <begin position="1"/>
        <end position="23"/>
    </location>
</feature>